<evidence type="ECO:0000313" key="2">
    <source>
        <dbReference type="Proteomes" id="UP000177791"/>
    </source>
</evidence>
<organism evidence="1 2">
    <name type="scientific">Hymenobacter glacialis</name>
    <dbReference type="NCBI Taxonomy" id="1908236"/>
    <lineage>
        <taxon>Bacteria</taxon>
        <taxon>Pseudomonadati</taxon>
        <taxon>Bacteroidota</taxon>
        <taxon>Cytophagia</taxon>
        <taxon>Cytophagales</taxon>
        <taxon>Hymenobacteraceae</taxon>
        <taxon>Hymenobacter</taxon>
    </lineage>
</organism>
<dbReference type="AlphaFoldDB" id="A0A1G1SZ16"/>
<accession>A0A1G1SZ16</accession>
<dbReference type="Proteomes" id="UP000177791">
    <property type="component" value="Unassembled WGS sequence"/>
</dbReference>
<sequence>MMRFSGRKITAEAWLFQPMPDSAPGVRLNHPERHYPMKIKQKSEFEGFRRQGGAIFSQKNFKKYLPRIFPVVHLQSQTARSPMGNCPMV</sequence>
<evidence type="ECO:0000313" key="1">
    <source>
        <dbReference type="EMBL" id="OGX83864.1"/>
    </source>
</evidence>
<protein>
    <submittedName>
        <fullName evidence="1">Uncharacterized protein</fullName>
    </submittedName>
</protein>
<name>A0A1G1SZ16_9BACT</name>
<dbReference type="EMBL" id="MDZC01000079">
    <property type="protein sequence ID" value="OGX83864.1"/>
    <property type="molecule type" value="Genomic_DNA"/>
</dbReference>
<reference evidence="1 2" key="1">
    <citation type="submission" date="2016-08" db="EMBL/GenBank/DDBJ databases">
        <title>Hymenobacter coccineus sp. nov., Hymenobacter lapidarius sp. nov. and Hymenobacter glacialis sp. nov., isolated from Antarctic soil.</title>
        <authorList>
            <person name="Sedlacek I."/>
            <person name="Kralova S."/>
            <person name="Kyrova K."/>
            <person name="Maslanova I."/>
            <person name="Stankova E."/>
            <person name="Vrbovska V."/>
            <person name="Nemec M."/>
            <person name="Bartak M."/>
            <person name="Svec P."/>
            <person name="Busse H.-J."/>
            <person name="Pantucek R."/>
        </authorList>
    </citation>
    <scope>NUCLEOTIDE SEQUENCE [LARGE SCALE GENOMIC DNA]</scope>
    <source>
        <strain evidence="1 2">CCM 8648</strain>
    </source>
</reference>
<gene>
    <name evidence="1" type="ORF">BEN48_03630</name>
</gene>
<dbReference type="RefSeq" id="WP_070735320.1">
    <property type="nucleotide sequence ID" value="NZ_MDZC01000079.1"/>
</dbReference>
<keyword evidence="2" id="KW-1185">Reference proteome</keyword>
<proteinExistence type="predicted"/>
<comment type="caution">
    <text evidence="1">The sequence shown here is derived from an EMBL/GenBank/DDBJ whole genome shotgun (WGS) entry which is preliminary data.</text>
</comment>
<dbReference type="STRING" id="1908236.BEN48_03630"/>